<gene>
    <name evidence="1" type="ORF">CFAM422_007789</name>
</gene>
<keyword evidence="2" id="KW-1185">Reference proteome</keyword>
<accession>A0A9P4XCY2</accession>
<protein>
    <submittedName>
        <fullName evidence="1">Uncharacterized protein</fullName>
    </submittedName>
</protein>
<dbReference type="AlphaFoldDB" id="A0A9P4XCY2"/>
<comment type="caution">
    <text evidence="1">The sequence shown here is derived from an EMBL/GenBank/DDBJ whole genome shotgun (WGS) entry which is preliminary data.</text>
</comment>
<evidence type="ECO:0000313" key="2">
    <source>
        <dbReference type="Proteomes" id="UP000801864"/>
    </source>
</evidence>
<dbReference type="EMBL" id="QLNT01000013">
    <property type="protein sequence ID" value="KAF3068753.1"/>
    <property type="molecule type" value="Genomic_DNA"/>
</dbReference>
<reference evidence="1 2" key="1">
    <citation type="submission" date="2018-06" db="EMBL/GenBank/DDBJ databases">
        <title>Genome analysis of cellulolytic fungus Trichoderma lentiforme CFAM-422.</title>
        <authorList>
            <person name="Steindorff A.S."/>
            <person name="Formighieri E.F."/>
            <person name="Midorikawa G.E.O."/>
            <person name="Tamietti M.S."/>
            <person name="Ramos E.Z."/>
            <person name="Silva A.S."/>
            <person name="Bon E.P.S."/>
            <person name="Mendes T.D."/>
            <person name="Damaso M.C.T."/>
            <person name="Favaro L.C.L."/>
        </authorList>
    </citation>
    <scope>NUCLEOTIDE SEQUENCE [LARGE SCALE GENOMIC DNA]</scope>
    <source>
        <strain evidence="1 2">CFAM-422</strain>
    </source>
</reference>
<evidence type="ECO:0000313" key="1">
    <source>
        <dbReference type="EMBL" id="KAF3068753.1"/>
    </source>
</evidence>
<name>A0A9P4XCY2_9HYPO</name>
<sequence>MEVPNGIIAYLSTQELMTNRSSRRHRTGRYSEECLAFDRACKAGIDDPSKGPTAAQLIAAQLKAERPEEFELPRNWLRFAAEHPDVAGRLRHQSDFFYSHKV</sequence>
<dbReference type="Proteomes" id="UP000801864">
    <property type="component" value="Unassembled WGS sequence"/>
</dbReference>
<organism evidence="1 2">
    <name type="scientific">Trichoderma lentiforme</name>
    <dbReference type="NCBI Taxonomy" id="1567552"/>
    <lineage>
        <taxon>Eukaryota</taxon>
        <taxon>Fungi</taxon>
        <taxon>Dikarya</taxon>
        <taxon>Ascomycota</taxon>
        <taxon>Pezizomycotina</taxon>
        <taxon>Sordariomycetes</taxon>
        <taxon>Hypocreomycetidae</taxon>
        <taxon>Hypocreales</taxon>
        <taxon>Hypocreaceae</taxon>
        <taxon>Trichoderma</taxon>
    </lineage>
</organism>
<proteinExistence type="predicted"/>